<evidence type="ECO:0000313" key="6">
    <source>
        <dbReference type="EMBL" id="CUU02955.1"/>
    </source>
</evidence>
<dbReference type="EMBL" id="FAOP01000003">
    <property type="protein sequence ID" value="CUU02955.1"/>
    <property type="molecule type" value="Genomic_DNA"/>
</dbReference>
<dbReference type="Pfam" id="PF02518">
    <property type="entry name" value="HATPase_c"/>
    <property type="match status" value="1"/>
</dbReference>
<dbReference type="Proteomes" id="UP000182011">
    <property type="component" value="Unassembled WGS sequence"/>
</dbReference>
<keyword evidence="3" id="KW-0597">Phosphoprotein</keyword>
<reference evidence="6 7" key="1">
    <citation type="submission" date="2015-11" db="EMBL/GenBank/DDBJ databases">
        <authorList>
            <person name="Zhang Y."/>
            <person name="Guo Z."/>
        </authorList>
    </citation>
    <scope>NUCLEOTIDE SEQUENCE [LARGE SCALE GENOMIC DNA]</scope>
    <source>
        <strain evidence="6">JGI-4</strain>
    </source>
</reference>
<feature type="domain" description="Histidine kinase" evidence="5">
    <location>
        <begin position="721"/>
        <end position="956"/>
    </location>
</feature>
<dbReference type="Pfam" id="PF00512">
    <property type="entry name" value="HisKA"/>
    <property type="match status" value="1"/>
</dbReference>
<accession>A0A0P1LT27</accession>
<accession>A0A0P1MSG4</accession>
<accession>A0A0N7MY88</accession>
<keyword evidence="4" id="KW-1133">Transmembrane helix</keyword>
<dbReference type="Gene3D" id="3.30.450.20">
    <property type="entry name" value="PAS domain"/>
    <property type="match status" value="1"/>
</dbReference>
<evidence type="ECO:0000313" key="7">
    <source>
        <dbReference type="Proteomes" id="UP000182011"/>
    </source>
</evidence>
<dbReference type="SMART" id="SM00388">
    <property type="entry name" value="HisKA"/>
    <property type="match status" value="1"/>
</dbReference>
<evidence type="ECO:0000256" key="1">
    <source>
        <dbReference type="ARBA" id="ARBA00000085"/>
    </source>
</evidence>
<feature type="transmembrane region" description="Helical" evidence="4">
    <location>
        <begin position="38"/>
        <end position="59"/>
    </location>
</feature>
<dbReference type="PANTHER" id="PTHR43065:SF42">
    <property type="entry name" value="TWO-COMPONENT SENSOR PPRA"/>
    <property type="match status" value="1"/>
</dbReference>
<dbReference type="Gene3D" id="3.30.565.10">
    <property type="entry name" value="Histidine kinase-like ATPase, C-terminal domain"/>
    <property type="match status" value="1"/>
</dbReference>
<dbReference type="InterPro" id="IPR054513">
    <property type="entry name" value="Dret_0059-like_sensor"/>
</dbReference>
<keyword evidence="4" id="KW-0812">Transmembrane</keyword>
<accession>A0A0P1L8B0</accession>
<accession>A0A0P1L931</accession>
<dbReference type="NCBIfam" id="TIGR00229">
    <property type="entry name" value="sensory_box"/>
    <property type="match status" value="1"/>
</dbReference>
<evidence type="ECO:0000256" key="3">
    <source>
        <dbReference type="ARBA" id="ARBA00022553"/>
    </source>
</evidence>
<dbReference type="Gene3D" id="1.10.287.130">
    <property type="match status" value="1"/>
</dbReference>
<dbReference type="OrthoDB" id="9811889at2"/>
<dbReference type="InterPro" id="IPR005467">
    <property type="entry name" value="His_kinase_dom"/>
</dbReference>
<accession>A0A0S4MWS5</accession>
<dbReference type="CDD" id="cd00130">
    <property type="entry name" value="PAS"/>
    <property type="match status" value="1"/>
</dbReference>
<accession>A0A0P1LNL9</accession>
<dbReference type="SMART" id="SM00387">
    <property type="entry name" value="HATPase_c"/>
    <property type="match status" value="1"/>
</dbReference>
<dbReference type="EC" id="2.7.13.3" evidence="2"/>
<dbReference type="InterPro" id="IPR035965">
    <property type="entry name" value="PAS-like_dom_sf"/>
</dbReference>
<evidence type="ECO:0000256" key="2">
    <source>
        <dbReference type="ARBA" id="ARBA00012438"/>
    </source>
</evidence>
<dbReference type="CDD" id="cd00082">
    <property type="entry name" value="HisKA"/>
    <property type="match status" value="1"/>
</dbReference>
<feature type="transmembrane region" description="Helical" evidence="4">
    <location>
        <begin position="106"/>
        <end position="124"/>
    </location>
</feature>
<dbReference type="InterPro" id="IPR003661">
    <property type="entry name" value="HisK_dim/P_dom"/>
</dbReference>
<dbReference type="Pfam" id="PF13426">
    <property type="entry name" value="PAS_9"/>
    <property type="match status" value="1"/>
</dbReference>
<feature type="transmembrane region" description="Helical" evidence="4">
    <location>
        <begin position="252"/>
        <end position="272"/>
    </location>
</feature>
<evidence type="ECO:0000256" key="4">
    <source>
        <dbReference type="SAM" id="Phobius"/>
    </source>
</evidence>
<organism evidence="6 7">
    <name type="scientific">Candidatus Kryptonium thompsonii</name>
    <dbReference type="NCBI Taxonomy" id="1633631"/>
    <lineage>
        <taxon>Bacteria</taxon>
        <taxon>Pseudomonadati</taxon>
        <taxon>Candidatus Kryptoniota</taxon>
        <taxon>Candidatus Kryptonium</taxon>
    </lineage>
</organism>
<dbReference type="SUPFAM" id="SSF47384">
    <property type="entry name" value="Homodimeric domain of signal transducing histidine kinase"/>
    <property type="match status" value="1"/>
</dbReference>
<dbReference type="Pfam" id="PF22309">
    <property type="entry name" value="HK-GC-Chemotax_sensor"/>
    <property type="match status" value="1"/>
</dbReference>
<name>A0A0P1LXF5_9BACT</name>
<dbReference type="PROSITE" id="PS50109">
    <property type="entry name" value="HIS_KIN"/>
    <property type="match status" value="1"/>
</dbReference>
<dbReference type="InterPro" id="IPR011006">
    <property type="entry name" value="CheY-like_superfamily"/>
</dbReference>
<feature type="transmembrane region" description="Helical" evidence="4">
    <location>
        <begin position="136"/>
        <end position="160"/>
    </location>
</feature>
<dbReference type="PRINTS" id="PR00344">
    <property type="entry name" value="BCTRLSENSOR"/>
</dbReference>
<dbReference type="Gene3D" id="3.40.50.2300">
    <property type="match status" value="1"/>
</dbReference>
<protein>
    <recommendedName>
        <fullName evidence="2">histidine kinase</fullName>
        <ecNumber evidence="2">2.7.13.3</ecNumber>
    </recommendedName>
</protein>
<proteinExistence type="predicted"/>
<keyword evidence="4" id="KW-0472">Membrane</keyword>
<dbReference type="GO" id="GO:0000155">
    <property type="term" value="F:phosphorelay sensor kinase activity"/>
    <property type="evidence" value="ECO:0007669"/>
    <property type="project" value="InterPro"/>
</dbReference>
<dbReference type="STRING" id="1633631.GCA_001442925_00651"/>
<dbReference type="SUPFAM" id="SSF52172">
    <property type="entry name" value="CheY-like"/>
    <property type="match status" value="1"/>
</dbReference>
<accession>A0A0P1LXF5</accession>
<dbReference type="InterPro" id="IPR036890">
    <property type="entry name" value="HATPase_C_sf"/>
</dbReference>
<comment type="catalytic activity">
    <reaction evidence="1">
        <text>ATP + protein L-histidine = ADP + protein N-phospho-L-histidine.</text>
        <dbReference type="EC" id="2.7.13.3"/>
    </reaction>
</comment>
<feature type="transmembrane region" description="Helical" evidence="4">
    <location>
        <begin position="6"/>
        <end position="26"/>
    </location>
</feature>
<dbReference type="InterPro" id="IPR036097">
    <property type="entry name" value="HisK_dim/P_sf"/>
</dbReference>
<dbReference type="SUPFAM" id="SSF55785">
    <property type="entry name" value="PYP-like sensor domain (PAS domain)"/>
    <property type="match status" value="1"/>
</dbReference>
<dbReference type="SUPFAM" id="SSF55874">
    <property type="entry name" value="ATPase domain of HSP90 chaperone/DNA topoisomerase II/histidine kinase"/>
    <property type="match status" value="1"/>
</dbReference>
<dbReference type="InterPro" id="IPR004358">
    <property type="entry name" value="Sig_transdc_His_kin-like_C"/>
</dbReference>
<gene>
    <name evidence="6" type="ORF">JGI4_00651</name>
</gene>
<dbReference type="RefSeq" id="WP_047134033.1">
    <property type="nucleotide sequence ID" value="NZ_CZVJ01000012.1"/>
</dbReference>
<sequence length="1091" mass="124276">MISQVLNFIFSFFPLATLTYLAYKIWERKRVPAGFPQFFLALVLTFISSFQTFILVLFFEYLYDYEASIATIVFWVGLISAMWGISKIGGEISRDLSDEIRKVIKLTVLISLAFVVVYYFPICFKIQRTLIWKVGAIFYGLSSVSLWGMFTLIALIAGIVPEMKRKANVLRILSIYFLVEPLIYLTLVAFEVLPSWLFTARTVMATISAMLALYVVYFTLFFVTKYLNQVAAGVERVYSGRIKLSSLRKVKAFVLTSIPFIGVLMFLQTLFIKTFIEFEVKKYANEKVKLLRSIGNNLQFSIRKSFEILEELSKDEDVIKINIPKLYSKYEVAFSRFPDYIRNVSRVDEKGILRYTYPVDPKAIGRDVSYQEHNKKFLILKKPIVSSVFRAVQGYDAVVLEYPVFDQKGKFVGGVSCLIDVERMLRHFSDMAGGGLDSLIVFSVNTGNVLFSKDFELIGKNFYDVLNKLVRSDVRSIVTSVINSSSSSGLALLGRHKWLRKINYAFSFVKFELLEKDTEVWGIVNLVDEESLFKRLGYYLQVYYFMLFGSLLILGYLLLIYFNSLKYSFDLEEEIGRQTKEVFESERKYRELADNPLVGLAIYDENGFIFVNKGLAQIFGYELGEFLNLPISKIIYLEDLNGWEQRTLEILRGDYFPERALYRGIKKDGSIIYLVCYSKRIIYEGKPAVQTVIIDITKEKKQEDVIRHLQRVESIGTFTMGMAHDFNNILQVIIGSAQMINLKVQRGELKKEDLEKYLDNIISISNRGSELIKRLKIFARKEVPSAEVFEFDSLVSTVVEILKTLFPKFIEIEVKLNSKDVKVYGSKTEIQQALLNIAVNARDAIVEKREKKLLDGDGKITIETCVKSISLEEANIFKVNPGRYVCVSVTDNGVGMDEETKAKIFEPFFTTKKPDIGTGLGMSTVFGIVSSHGGFITVDSKLGEGTTVSFYLPVFESKEVLSEAEAKEEKSKSAVMVISTDANLRRVMKSFAESAGFEVLFSDDKVVAVKVLSENLDKVSLIFIDSRTPRLSLKDTIAQLRILKPDVKIFLLYSTPETAEIEGITVIENPDEDNRIIDIIKGANIEKKEIS</sequence>
<dbReference type="InterPro" id="IPR000014">
    <property type="entry name" value="PAS"/>
</dbReference>
<dbReference type="AlphaFoldDB" id="A0A0P1LXF5"/>
<feature type="transmembrane region" description="Helical" evidence="4">
    <location>
        <begin position="202"/>
        <end position="223"/>
    </location>
</feature>
<evidence type="ECO:0000259" key="5">
    <source>
        <dbReference type="PROSITE" id="PS50109"/>
    </source>
</evidence>
<dbReference type="InterPro" id="IPR003594">
    <property type="entry name" value="HATPase_dom"/>
</dbReference>
<dbReference type="PANTHER" id="PTHR43065">
    <property type="entry name" value="SENSOR HISTIDINE KINASE"/>
    <property type="match status" value="1"/>
</dbReference>
<feature type="transmembrane region" description="Helical" evidence="4">
    <location>
        <begin position="65"/>
        <end position="85"/>
    </location>
</feature>
<feature type="transmembrane region" description="Helical" evidence="4">
    <location>
        <begin position="542"/>
        <end position="562"/>
    </location>
</feature>
<feature type="transmembrane region" description="Helical" evidence="4">
    <location>
        <begin position="172"/>
        <end position="190"/>
    </location>
</feature>
<accession>A0A0P1LB64</accession>